<accession>A0ABN9UVG6</accession>
<evidence type="ECO:0008006" key="4">
    <source>
        <dbReference type="Google" id="ProtNLM"/>
    </source>
</evidence>
<evidence type="ECO:0000313" key="3">
    <source>
        <dbReference type="Proteomes" id="UP001189429"/>
    </source>
</evidence>
<name>A0ABN9UVG6_9DINO</name>
<organism evidence="2 3">
    <name type="scientific">Prorocentrum cordatum</name>
    <dbReference type="NCBI Taxonomy" id="2364126"/>
    <lineage>
        <taxon>Eukaryota</taxon>
        <taxon>Sar</taxon>
        <taxon>Alveolata</taxon>
        <taxon>Dinophyceae</taxon>
        <taxon>Prorocentrales</taxon>
        <taxon>Prorocentraceae</taxon>
        <taxon>Prorocentrum</taxon>
    </lineage>
</organism>
<dbReference type="EMBL" id="CAUYUJ010016320">
    <property type="protein sequence ID" value="CAK0863989.1"/>
    <property type="molecule type" value="Genomic_DNA"/>
</dbReference>
<dbReference type="Proteomes" id="UP001189429">
    <property type="component" value="Unassembled WGS sequence"/>
</dbReference>
<keyword evidence="3" id="KW-1185">Reference proteome</keyword>
<protein>
    <recommendedName>
        <fullName evidence="4">AAA-ATPase-like domain-containing protein</fullName>
    </recommendedName>
</protein>
<evidence type="ECO:0000313" key="2">
    <source>
        <dbReference type="EMBL" id="CAK0863989.1"/>
    </source>
</evidence>
<gene>
    <name evidence="2" type="ORF">PCOR1329_LOCUS51984</name>
</gene>
<proteinExistence type="predicted"/>
<comment type="caution">
    <text evidence="2">The sequence shown here is derived from an EMBL/GenBank/DDBJ whole genome shotgun (WGS) entry which is preliminary data.</text>
</comment>
<feature type="region of interest" description="Disordered" evidence="1">
    <location>
        <begin position="94"/>
        <end position="114"/>
    </location>
</feature>
<sequence length="114" mass="12647">METHCPCLAHDTRPVHLDIAKRIIRTPLTNALLTFGKARFGKTPLTNILAMAIGRWHADVEKMRGNEVVAAARASADMDFLRGEVGEKWAPRAFDDGGLSNQRPRVLTARAEKK</sequence>
<reference evidence="2" key="1">
    <citation type="submission" date="2023-10" db="EMBL/GenBank/DDBJ databases">
        <authorList>
            <person name="Chen Y."/>
            <person name="Shah S."/>
            <person name="Dougan E. K."/>
            <person name="Thang M."/>
            <person name="Chan C."/>
        </authorList>
    </citation>
    <scope>NUCLEOTIDE SEQUENCE [LARGE SCALE GENOMIC DNA]</scope>
</reference>
<evidence type="ECO:0000256" key="1">
    <source>
        <dbReference type="SAM" id="MobiDB-lite"/>
    </source>
</evidence>
<feature type="non-terminal residue" evidence="2">
    <location>
        <position position="114"/>
    </location>
</feature>